<keyword evidence="7" id="KW-0067">ATP-binding</keyword>
<feature type="transmembrane region" description="Helical" evidence="9">
    <location>
        <begin position="60"/>
        <end position="78"/>
    </location>
</feature>
<keyword evidence="5" id="KW-0547">Nucleotide-binding</keyword>
<dbReference type="InterPro" id="IPR011712">
    <property type="entry name" value="Sig_transdc_His_kin_sub3_dim/P"/>
</dbReference>
<sequence length="379" mass="38391">MADMRWRRAGDLAVSGTLAALAVVGALVAAHGGGDPARAWGACAAEFASLAALAFRRRRPLPVLAVTAACALAAAVIADRSTIGPLLPAIALYTLGTVSTWRVTAAAAAAVVTAYGAVAAAAGNPAEFLAAVMTCAVAAAIGLYIGEHRRLLERAAGEQRLTAAQAVLAERVWIARELHDALGHHVSLLVVQAGAVQASIPEESPARPVLTAMIAGGREAMAEMRRLVDVLRPAGEENGPETAGSAGFGPVPGVADLPALGDRLRASGLPVDVHIDVGAPLGRTASSTAYRIVQEALTNVIKHAGHVATRVDVTRTGTVLDLRVTNAAAKAAPADLGSGGHGLDGIRRRAALFGGEVFAGPVPGGGYALRATLRLGEIP</sequence>
<dbReference type="InterPro" id="IPR050482">
    <property type="entry name" value="Sensor_HK_TwoCompSys"/>
</dbReference>
<evidence type="ECO:0000313" key="12">
    <source>
        <dbReference type="Proteomes" id="UP000460272"/>
    </source>
</evidence>
<keyword evidence="8" id="KW-0902">Two-component regulatory system</keyword>
<keyword evidence="9" id="KW-0472">Membrane</keyword>
<feature type="transmembrane region" description="Helical" evidence="9">
    <location>
        <begin position="128"/>
        <end position="146"/>
    </location>
</feature>
<keyword evidence="3" id="KW-0597">Phosphoprotein</keyword>
<reference evidence="11 12" key="1">
    <citation type="submission" date="2018-11" db="EMBL/GenBank/DDBJ databases">
        <title>Trebonia kvetii gen.nov., sp.nov., a novel acidophilic actinobacterium, and proposal of the new actinobacterial family Treboniaceae fam. nov.</title>
        <authorList>
            <person name="Rapoport D."/>
            <person name="Sagova-Mareckova M."/>
            <person name="Sedlacek I."/>
            <person name="Provaznik J."/>
            <person name="Kralova S."/>
            <person name="Pavlinic D."/>
            <person name="Benes V."/>
            <person name="Kopecky J."/>
        </authorList>
    </citation>
    <scope>NUCLEOTIDE SEQUENCE [LARGE SCALE GENOMIC DNA]</scope>
    <source>
        <strain evidence="11 12">15Tr583</strain>
    </source>
</reference>
<keyword evidence="12" id="KW-1185">Reference proteome</keyword>
<dbReference type="PANTHER" id="PTHR24421:SF10">
    <property type="entry name" value="NITRATE_NITRITE SENSOR PROTEIN NARQ"/>
    <property type="match status" value="1"/>
</dbReference>
<feature type="transmembrane region" description="Helical" evidence="9">
    <location>
        <begin position="90"/>
        <end position="116"/>
    </location>
</feature>
<evidence type="ECO:0000256" key="7">
    <source>
        <dbReference type="ARBA" id="ARBA00022840"/>
    </source>
</evidence>
<dbReference type="Pfam" id="PF07730">
    <property type="entry name" value="HisKA_3"/>
    <property type="match status" value="1"/>
</dbReference>
<evidence type="ECO:0000313" key="11">
    <source>
        <dbReference type="EMBL" id="TVZ01563.1"/>
    </source>
</evidence>
<keyword evidence="4" id="KW-0808">Transferase</keyword>
<evidence type="ECO:0000256" key="8">
    <source>
        <dbReference type="ARBA" id="ARBA00023012"/>
    </source>
</evidence>
<dbReference type="GO" id="GO:0005524">
    <property type="term" value="F:ATP binding"/>
    <property type="evidence" value="ECO:0007669"/>
    <property type="project" value="UniProtKB-KW"/>
</dbReference>
<keyword evidence="9" id="KW-1133">Transmembrane helix</keyword>
<evidence type="ECO:0000256" key="6">
    <source>
        <dbReference type="ARBA" id="ARBA00022777"/>
    </source>
</evidence>
<organism evidence="11 12">
    <name type="scientific">Trebonia kvetii</name>
    <dbReference type="NCBI Taxonomy" id="2480626"/>
    <lineage>
        <taxon>Bacteria</taxon>
        <taxon>Bacillati</taxon>
        <taxon>Actinomycetota</taxon>
        <taxon>Actinomycetes</taxon>
        <taxon>Streptosporangiales</taxon>
        <taxon>Treboniaceae</taxon>
        <taxon>Trebonia</taxon>
    </lineage>
</organism>
<dbReference type="Proteomes" id="UP000460272">
    <property type="component" value="Unassembled WGS sequence"/>
</dbReference>
<comment type="caution">
    <text evidence="11">The sequence shown here is derived from an EMBL/GenBank/DDBJ whole genome shotgun (WGS) entry which is preliminary data.</text>
</comment>
<keyword evidence="6 11" id="KW-0418">Kinase</keyword>
<dbReference type="InterPro" id="IPR036890">
    <property type="entry name" value="HATPase_C_sf"/>
</dbReference>
<dbReference type="GO" id="GO:0000155">
    <property type="term" value="F:phosphorelay sensor kinase activity"/>
    <property type="evidence" value="ECO:0007669"/>
    <property type="project" value="InterPro"/>
</dbReference>
<dbReference type="GO" id="GO:0016020">
    <property type="term" value="C:membrane"/>
    <property type="evidence" value="ECO:0007669"/>
    <property type="project" value="InterPro"/>
</dbReference>
<name>A0A6P2BWI9_9ACTN</name>
<evidence type="ECO:0000256" key="2">
    <source>
        <dbReference type="ARBA" id="ARBA00012438"/>
    </source>
</evidence>
<keyword evidence="9" id="KW-0812">Transmembrane</keyword>
<dbReference type="Gene3D" id="3.30.565.10">
    <property type="entry name" value="Histidine kinase-like ATPase, C-terminal domain"/>
    <property type="match status" value="1"/>
</dbReference>
<evidence type="ECO:0000256" key="3">
    <source>
        <dbReference type="ARBA" id="ARBA00022553"/>
    </source>
</evidence>
<evidence type="ECO:0000256" key="5">
    <source>
        <dbReference type="ARBA" id="ARBA00022741"/>
    </source>
</evidence>
<dbReference type="EC" id="2.7.13.3" evidence="2"/>
<dbReference type="CDD" id="cd16917">
    <property type="entry name" value="HATPase_UhpB-NarQ-NarX-like"/>
    <property type="match status" value="1"/>
</dbReference>
<dbReference type="PANTHER" id="PTHR24421">
    <property type="entry name" value="NITRATE/NITRITE SENSOR PROTEIN NARX-RELATED"/>
    <property type="match status" value="1"/>
</dbReference>
<evidence type="ECO:0000256" key="9">
    <source>
        <dbReference type="SAM" id="Phobius"/>
    </source>
</evidence>
<dbReference type="SUPFAM" id="SSF55874">
    <property type="entry name" value="ATPase domain of HSP90 chaperone/DNA topoisomerase II/histidine kinase"/>
    <property type="match status" value="1"/>
</dbReference>
<gene>
    <name evidence="11" type="ORF">EAS64_29145</name>
</gene>
<comment type="catalytic activity">
    <reaction evidence="1">
        <text>ATP + protein L-histidine = ADP + protein N-phospho-L-histidine.</text>
        <dbReference type="EC" id="2.7.13.3"/>
    </reaction>
</comment>
<protein>
    <recommendedName>
        <fullName evidence="2">histidine kinase</fullName>
        <ecNumber evidence="2">2.7.13.3</ecNumber>
    </recommendedName>
</protein>
<dbReference type="AlphaFoldDB" id="A0A6P2BWI9"/>
<evidence type="ECO:0000259" key="10">
    <source>
        <dbReference type="Pfam" id="PF07730"/>
    </source>
</evidence>
<accession>A0A6P2BWI9</accession>
<feature type="domain" description="Signal transduction histidine kinase subgroup 3 dimerisation and phosphoacceptor" evidence="10">
    <location>
        <begin position="170"/>
        <end position="235"/>
    </location>
</feature>
<dbReference type="GO" id="GO:0046983">
    <property type="term" value="F:protein dimerization activity"/>
    <property type="evidence" value="ECO:0007669"/>
    <property type="project" value="InterPro"/>
</dbReference>
<evidence type="ECO:0000256" key="1">
    <source>
        <dbReference type="ARBA" id="ARBA00000085"/>
    </source>
</evidence>
<evidence type="ECO:0000256" key="4">
    <source>
        <dbReference type="ARBA" id="ARBA00022679"/>
    </source>
</evidence>
<proteinExistence type="predicted"/>
<dbReference type="Gene3D" id="1.20.5.1930">
    <property type="match status" value="1"/>
</dbReference>
<dbReference type="OrthoDB" id="227596at2"/>
<dbReference type="EMBL" id="RPFW01000006">
    <property type="protein sequence ID" value="TVZ01563.1"/>
    <property type="molecule type" value="Genomic_DNA"/>
</dbReference>